<evidence type="ECO:0000256" key="3">
    <source>
        <dbReference type="ARBA" id="ARBA00023080"/>
    </source>
</evidence>
<dbReference type="Proteomes" id="UP000248856">
    <property type="component" value="Unassembled WGS sequence"/>
</dbReference>
<comment type="caution">
    <text evidence="4">Lacks conserved residue(s) required for the propagation of feature annotation.</text>
</comment>
<name>A0A328YR63_9BURK</name>
<comment type="similarity">
    <text evidence="4">Belongs to the Maf family. YhdE subfamily.</text>
</comment>
<feature type="region of interest" description="Disordered" evidence="5">
    <location>
        <begin position="1"/>
        <end position="30"/>
    </location>
</feature>
<comment type="cofactor">
    <cofactor evidence="1 4">
        <name>a divalent metal cation</name>
        <dbReference type="ChEBI" id="CHEBI:60240"/>
    </cofactor>
</comment>
<sequence length="241" mass="24935">MIPAGRRAVAGNSKTCTGTRSGPRDPLSSCAVNPPPAPFIYLASQSPRRRQLLDQLGVRHVLLLPNADGDALVEDAEAIEAPKPGEAPARYVQRVTGLKLDAAVARRARRGLEAASILCSDTTVALGREILGKPEDEADARRMLAALSGRTHRVLTAVALQEAGGARHAALSVSQVTFAPMSPAQIAAYAASGEPLGKAGAYGIQGPAAQYVSRLAGSYTGIMGLPLFETAGLLRAAGLLP</sequence>
<dbReference type="NCBIfam" id="TIGR00172">
    <property type="entry name" value="maf"/>
    <property type="match status" value="1"/>
</dbReference>
<dbReference type="GO" id="GO:0036221">
    <property type="term" value="F:UTP diphosphatase activity"/>
    <property type="evidence" value="ECO:0007669"/>
    <property type="project" value="RHEA"/>
</dbReference>
<dbReference type="OrthoDB" id="9807767at2"/>
<feature type="site" description="Important for substrate specificity" evidence="4">
    <location>
        <position position="122"/>
    </location>
</feature>
<dbReference type="EC" id="3.6.1.9" evidence="4"/>
<feature type="site" description="Important for substrate specificity" evidence="4">
    <location>
        <position position="48"/>
    </location>
</feature>
<evidence type="ECO:0000256" key="1">
    <source>
        <dbReference type="ARBA" id="ARBA00001968"/>
    </source>
</evidence>
<dbReference type="CDD" id="cd00555">
    <property type="entry name" value="Maf"/>
    <property type="match status" value="1"/>
</dbReference>
<dbReference type="PIRSF" id="PIRSF006305">
    <property type="entry name" value="Maf"/>
    <property type="match status" value="1"/>
</dbReference>
<dbReference type="GO" id="GO:0009117">
    <property type="term" value="P:nucleotide metabolic process"/>
    <property type="evidence" value="ECO:0007669"/>
    <property type="project" value="UniProtKB-KW"/>
</dbReference>
<dbReference type="EMBL" id="QLTA01000047">
    <property type="protein sequence ID" value="RAR76488.1"/>
    <property type="molecule type" value="Genomic_DNA"/>
</dbReference>
<dbReference type="InterPro" id="IPR003697">
    <property type="entry name" value="Maf-like"/>
</dbReference>
<organism evidence="6 7">
    <name type="scientific">Paracidovorax anthurii</name>
    <dbReference type="NCBI Taxonomy" id="78229"/>
    <lineage>
        <taxon>Bacteria</taxon>
        <taxon>Pseudomonadati</taxon>
        <taxon>Pseudomonadota</taxon>
        <taxon>Betaproteobacteria</taxon>
        <taxon>Burkholderiales</taxon>
        <taxon>Comamonadaceae</taxon>
        <taxon>Paracidovorax</taxon>
    </lineage>
</organism>
<keyword evidence="3 4" id="KW-0546">Nucleotide metabolism</keyword>
<proteinExistence type="inferred from homology"/>
<feature type="active site" description="Proton acceptor" evidence="4">
    <location>
        <position position="121"/>
    </location>
</feature>
<comment type="catalytic activity">
    <reaction evidence="4">
        <text>dTTP + H2O = dTMP + diphosphate + H(+)</text>
        <dbReference type="Rhea" id="RHEA:28534"/>
        <dbReference type="ChEBI" id="CHEBI:15377"/>
        <dbReference type="ChEBI" id="CHEBI:15378"/>
        <dbReference type="ChEBI" id="CHEBI:33019"/>
        <dbReference type="ChEBI" id="CHEBI:37568"/>
        <dbReference type="ChEBI" id="CHEBI:63528"/>
        <dbReference type="EC" id="3.6.1.9"/>
    </reaction>
</comment>
<comment type="caution">
    <text evidence="6">The sequence shown here is derived from an EMBL/GenBank/DDBJ whole genome shotgun (WGS) entry which is preliminary data.</text>
</comment>
<dbReference type="SUPFAM" id="SSF52972">
    <property type="entry name" value="ITPase-like"/>
    <property type="match status" value="1"/>
</dbReference>
<gene>
    <name evidence="6" type="ORF">AX018_104731</name>
</gene>
<comment type="catalytic activity">
    <reaction evidence="4">
        <text>UTP + H2O = UMP + diphosphate + H(+)</text>
        <dbReference type="Rhea" id="RHEA:29395"/>
        <dbReference type="ChEBI" id="CHEBI:15377"/>
        <dbReference type="ChEBI" id="CHEBI:15378"/>
        <dbReference type="ChEBI" id="CHEBI:33019"/>
        <dbReference type="ChEBI" id="CHEBI:46398"/>
        <dbReference type="ChEBI" id="CHEBI:57865"/>
        <dbReference type="EC" id="3.6.1.9"/>
    </reaction>
</comment>
<dbReference type="GO" id="GO:0005737">
    <property type="term" value="C:cytoplasm"/>
    <property type="evidence" value="ECO:0007669"/>
    <property type="project" value="UniProtKB-SubCell"/>
</dbReference>
<comment type="function">
    <text evidence="4">Nucleoside triphosphate pyrophosphatase that hydrolyzes dTTP and UTP. May have a dual role in cell division arrest and in preventing the incorporation of modified nucleotides into cellular nucleic acids.</text>
</comment>
<keyword evidence="2 4" id="KW-0378">Hydrolase</keyword>
<evidence type="ECO:0000313" key="7">
    <source>
        <dbReference type="Proteomes" id="UP000248856"/>
    </source>
</evidence>
<evidence type="ECO:0000256" key="5">
    <source>
        <dbReference type="SAM" id="MobiDB-lite"/>
    </source>
</evidence>
<protein>
    <recommendedName>
        <fullName evidence="4">dTTP/UTP pyrophosphatase</fullName>
        <shortName evidence="4">dTTPase/UTPase</shortName>
        <ecNumber evidence="4">3.6.1.9</ecNumber>
    </recommendedName>
    <alternativeName>
        <fullName evidence="4">Nucleoside triphosphate pyrophosphatase</fullName>
    </alternativeName>
    <alternativeName>
        <fullName evidence="4">Nucleotide pyrophosphatase</fullName>
        <shortName evidence="4">Nucleotide PPase</shortName>
    </alternativeName>
</protein>
<dbReference type="Gene3D" id="3.90.950.10">
    <property type="match status" value="1"/>
</dbReference>
<keyword evidence="4" id="KW-0963">Cytoplasm</keyword>
<dbReference type="PANTHER" id="PTHR43213">
    <property type="entry name" value="BIFUNCTIONAL DTTP/UTP PYROPHOSPHATASE/METHYLTRANSFERASE PROTEIN-RELATED"/>
    <property type="match status" value="1"/>
</dbReference>
<dbReference type="HAMAP" id="MF_00528">
    <property type="entry name" value="Maf"/>
    <property type="match status" value="1"/>
</dbReference>
<reference evidence="6 7" key="1">
    <citation type="submission" date="2018-06" db="EMBL/GenBank/DDBJ databases">
        <title>Genomic Encyclopedia of Archaeal and Bacterial Type Strains, Phase II (KMG-II): from individual species to whole genera.</title>
        <authorList>
            <person name="Goeker M."/>
        </authorList>
    </citation>
    <scope>NUCLEOTIDE SEQUENCE [LARGE SCALE GENOMIC DNA]</scope>
    <source>
        <strain evidence="6 7">CFPB 3232</strain>
    </source>
</reference>
<dbReference type="PANTHER" id="PTHR43213:SF5">
    <property type="entry name" value="BIFUNCTIONAL DTTP_UTP PYROPHOSPHATASE_METHYLTRANSFERASE PROTEIN-RELATED"/>
    <property type="match status" value="1"/>
</dbReference>
<evidence type="ECO:0000313" key="6">
    <source>
        <dbReference type="EMBL" id="RAR76488.1"/>
    </source>
</evidence>
<dbReference type="AlphaFoldDB" id="A0A328YR63"/>
<keyword evidence="7" id="KW-1185">Reference proteome</keyword>
<comment type="subcellular location">
    <subcellularLocation>
        <location evidence="4">Cytoplasm</location>
    </subcellularLocation>
</comment>
<dbReference type="Pfam" id="PF02545">
    <property type="entry name" value="Maf"/>
    <property type="match status" value="1"/>
</dbReference>
<dbReference type="GO" id="GO:0036218">
    <property type="term" value="F:dTTP diphosphatase activity"/>
    <property type="evidence" value="ECO:0007669"/>
    <property type="project" value="RHEA"/>
</dbReference>
<accession>A0A328YR63</accession>
<evidence type="ECO:0000256" key="4">
    <source>
        <dbReference type="HAMAP-Rule" id="MF_00528"/>
    </source>
</evidence>
<dbReference type="InterPro" id="IPR029001">
    <property type="entry name" value="ITPase-like_fam"/>
</dbReference>
<evidence type="ECO:0000256" key="2">
    <source>
        <dbReference type="ARBA" id="ARBA00022801"/>
    </source>
</evidence>
<feature type="site" description="Important for substrate specificity" evidence="4">
    <location>
        <position position="205"/>
    </location>
</feature>